<keyword evidence="5" id="KW-1185">Reference proteome</keyword>
<dbReference type="Pfam" id="PF00149">
    <property type="entry name" value="Metallophos"/>
    <property type="match status" value="1"/>
</dbReference>
<gene>
    <name evidence="4" type="ORF">NCI01_07350</name>
</gene>
<feature type="region of interest" description="Disordered" evidence="1">
    <location>
        <begin position="427"/>
        <end position="448"/>
    </location>
</feature>
<evidence type="ECO:0000313" key="4">
    <source>
        <dbReference type="EMBL" id="MCP3421607.1"/>
    </source>
</evidence>
<keyword evidence="2" id="KW-0472">Membrane</keyword>
<dbReference type="SUPFAM" id="SSF56300">
    <property type="entry name" value="Metallo-dependent phosphatases"/>
    <property type="match status" value="1"/>
</dbReference>
<dbReference type="Proteomes" id="UP001204524">
    <property type="component" value="Unassembled WGS sequence"/>
</dbReference>
<evidence type="ECO:0000256" key="1">
    <source>
        <dbReference type="SAM" id="MobiDB-lite"/>
    </source>
</evidence>
<name>A0ABT1KV13_9ACTN</name>
<accession>A0ABT1KV13</accession>
<feature type="transmembrane region" description="Helical" evidence="2">
    <location>
        <begin position="149"/>
        <end position="169"/>
    </location>
</feature>
<keyword evidence="2" id="KW-0812">Transmembrane</keyword>
<feature type="domain" description="Calcineurin-like phosphoesterase" evidence="3">
    <location>
        <begin position="260"/>
        <end position="428"/>
    </location>
</feature>
<evidence type="ECO:0000256" key="2">
    <source>
        <dbReference type="SAM" id="Phobius"/>
    </source>
</evidence>
<reference evidence="4 5" key="1">
    <citation type="submission" date="2022-06" db="EMBL/GenBank/DDBJ databases">
        <authorList>
            <person name="So Y."/>
        </authorList>
    </citation>
    <scope>NUCLEOTIDE SEQUENCE [LARGE SCALE GENOMIC DNA]</scope>
    <source>
        <strain evidence="4 5">STR3</strain>
    </source>
</reference>
<protein>
    <submittedName>
        <fullName evidence="4">Metallophosphoesterase</fullName>
    </submittedName>
</protein>
<feature type="transmembrane region" description="Helical" evidence="2">
    <location>
        <begin position="119"/>
        <end position="137"/>
    </location>
</feature>
<dbReference type="EMBL" id="JANARS010000003">
    <property type="protein sequence ID" value="MCP3421607.1"/>
    <property type="molecule type" value="Genomic_DNA"/>
</dbReference>
<dbReference type="RefSeq" id="WP_254180835.1">
    <property type="nucleotide sequence ID" value="NZ_JANARS010000003.1"/>
</dbReference>
<sequence>MGSTPRRLLVGAVLLAGSTALGLVVAVSLFLNSSRTVVLVGHDTVVRPTLARDAVVETGPLLPDLRFRDVGPLGVRLTLGKTEVGSIEELVERYALIAGDPTAPIDKVQGVVLDMAVSAVLRGLGVGLLPVAVFLLLGRHRRGELFRGLGTRQGLLALALLLTLPLLVWQPWERDEATQKGQGSWQTLEELVGPGVALPEEARDIEVRTGLVTTQSKRLVLSAVDTYDKSKEFYSTAAEEAADLPERGLRTPEEGETVALLVSDRHDNIGMDRVARAIGDAAGASVVLDAGDDTSTGQPWEAFSLDSVHAAFEDWDRFGVAGNHDHGTFVSTYLADLGWTMLDGEVVDAPWGGTLLGVDDPRSSGLGNWRDETGLSFNEVGDRLADAACEAADDGERVSTMLVHDANLGDEALARGCVDLVVGGHTHVQSGPDPVEGEDGTGAADGSLGYSWTTGTTGGAAYAIALGSKPRRDAEVSLITYADGRPVGLQWVRLRTNGSWQVGEWEPVTPAPVTPDQ</sequence>
<keyword evidence="2" id="KW-1133">Transmembrane helix</keyword>
<proteinExistence type="predicted"/>
<dbReference type="InterPro" id="IPR004843">
    <property type="entry name" value="Calcineurin-like_PHP"/>
</dbReference>
<evidence type="ECO:0000259" key="3">
    <source>
        <dbReference type="Pfam" id="PF00149"/>
    </source>
</evidence>
<comment type="caution">
    <text evidence="4">The sequence shown here is derived from an EMBL/GenBank/DDBJ whole genome shotgun (WGS) entry which is preliminary data.</text>
</comment>
<organism evidence="4 5">
    <name type="scientific">Nocardioides pinisoli</name>
    <dbReference type="NCBI Taxonomy" id="2950279"/>
    <lineage>
        <taxon>Bacteria</taxon>
        <taxon>Bacillati</taxon>
        <taxon>Actinomycetota</taxon>
        <taxon>Actinomycetes</taxon>
        <taxon>Propionibacteriales</taxon>
        <taxon>Nocardioidaceae</taxon>
        <taxon>Nocardioides</taxon>
    </lineage>
</organism>
<dbReference type="InterPro" id="IPR029052">
    <property type="entry name" value="Metallo-depent_PP-like"/>
</dbReference>
<evidence type="ECO:0000313" key="5">
    <source>
        <dbReference type="Proteomes" id="UP001204524"/>
    </source>
</evidence>